<dbReference type="InterPro" id="IPR029057">
    <property type="entry name" value="PRTase-like"/>
</dbReference>
<dbReference type="EMBL" id="REFJ01000002">
    <property type="protein sequence ID" value="RMA81148.1"/>
    <property type="molecule type" value="Genomic_DNA"/>
</dbReference>
<dbReference type="GO" id="GO:0000287">
    <property type="term" value="F:magnesium ion binding"/>
    <property type="evidence" value="ECO:0007669"/>
    <property type="project" value="TreeGrafter"/>
</dbReference>
<dbReference type="Pfam" id="PF00156">
    <property type="entry name" value="Pribosyltran"/>
    <property type="match status" value="1"/>
</dbReference>
<comment type="catalytic activity">
    <reaction evidence="2">
        <text>IMP + diphosphate = hypoxanthine + 5-phospho-alpha-D-ribose 1-diphosphate</text>
        <dbReference type="Rhea" id="RHEA:17973"/>
        <dbReference type="ChEBI" id="CHEBI:17368"/>
        <dbReference type="ChEBI" id="CHEBI:33019"/>
        <dbReference type="ChEBI" id="CHEBI:58017"/>
        <dbReference type="ChEBI" id="CHEBI:58053"/>
        <dbReference type="EC" id="2.4.2.8"/>
    </reaction>
    <physiologicalReaction direction="right-to-left" evidence="2">
        <dbReference type="Rhea" id="RHEA:17975"/>
    </physiologicalReaction>
</comment>
<name>A0A3M0AEG1_9GAMM</name>
<dbReference type="RefSeq" id="WP_121876305.1">
    <property type="nucleotide sequence ID" value="NZ_REFJ01000002.1"/>
</dbReference>
<proteinExistence type="predicted"/>
<evidence type="ECO:0000313" key="5">
    <source>
        <dbReference type="Proteomes" id="UP000267187"/>
    </source>
</evidence>
<dbReference type="AlphaFoldDB" id="A0A3M0AEG1"/>
<gene>
    <name evidence="4" type="ORF">DFR27_0946</name>
</gene>
<protein>
    <submittedName>
        <fullName evidence="4">Hypoxanthine phosphoribosyltransferase</fullName>
    </submittedName>
</protein>
<comment type="caution">
    <text evidence="4">The sequence shown here is derived from an EMBL/GenBank/DDBJ whole genome shotgun (WGS) entry which is preliminary data.</text>
</comment>
<dbReference type="InterPro" id="IPR050408">
    <property type="entry name" value="HGPRT"/>
</dbReference>
<dbReference type="GO" id="GO:0005829">
    <property type="term" value="C:cytosol"/>
    <property type="evidence" value="ECO:0007669"/>
    <property type="project" value="TreeGrafter"/>
</dbReference>
<dbReference type="GO" id="GO:0046100">
    <property type="term" value="P:hypoxanthine metabolic process"/>
    <property type="evidence" value="ECO:0007669"/>
    <property type="project" value="TreeGrafter"/>
</dbReference>
<sequence length="181" mass="19928">MTAINTPGFMDQAECLYDHQTVCASIEVLAASLNHDFADKQPVVLVVMTGGAIVAGHLLPQLSFPLELDYIHATRYQGKMTGEKVRWLVQPQISLIGRDVLIIDDIHDVGLTLGEINSYCMERGATSVTSAVLLLKNHPRKASVPCDYHALEVDDRFVFGFGMDYKGLWRNAPGIFALPKA</sequence>
<dbReference type="CDD" id="cd06223">
    <property type="entry name" value="PRTases_typeI"/>
    <property type="match status" value="1"/>
</dbReference>
<comment type="catalytic activity">
    <reaction evidence="1">
        <text>GMP + diphosphate = guanine + 5-phospho-alpha-D-ribose 1-diphosphate</text>
        <dbReference type="Rhea" id="RHEA:25424"/>
        <dbReference type="ChEBI" id="CHEBI:16235"/>
        <dbReference type="ChEBI" id="CHEBI:33019"/>
        <dbReference type="ChEBI" id="CHEBI:58017"/>
        <dbReference type="ChEBI" id="CHEBI:58115"/>
        <dbReference type="EC" id="2.4.2.8"/>
    </reaction>
    <physiologicalReaction direction="right-to-left" evidence="1">
        <dbReference type="Rhea" id="RHEA:25426"/>
    </physiologicalReaction>
</comment>
<dbReference type="Proteomes" id="UP000267187">
    <property type="component" value="Unassembled WGS sequence"/>
</dbReference>
<dbReference type="PANTHER" id="PTHR43340">
    <property type="entry name" value="HYPOXANTHINE-GUANINE PHOSPHORIBOSYLTRANSFERASE"/>
    <property type="match status" value="1"/>
</dbReference>
<evidence type="ECO:0000259" key="3">
    <source>
        <dbReference type="Pfam" id="PF00156"/>
    </source>
</evidence>
<organism evidence="4 5">
    <name type="scientific">Umboniibacter marinipuniceus</name>
    <dbReference type="NCBI Taxonomy" id="569599"/>
    <lineage>
        <taxon>Bacteria</taxon>
        <taxon>Pseudomonadati</taxon>
        <taxon>Pseudomonadota</taxon>
        <taxon>Gammaproteobacteria</taxon>
        <taxon>Cellvibrionales</taxon>
        <taxon>Cellvibrionaceae</taxon>
        <taxon>Umboniibacter</taxon>
    </lineage>
</organism>
<dbReference type="PANTHER" id="PTHR43340:SF1">
    <property type="entry name" value="HYPOXANTHINE PHOSPHORIBOSYLTRANSFERASE"/>
    <property type="match status" value="1"/>
</dbReference>
<dbReference type="NCBIfam" id="NF006605">
    <property type="entry name" value="PRK09162.1"/>
    <property type="match status" value="1"/>
</dbReference>
<evidence type="ECO:0000313" key="4">
    <source>
        <dbReference type="EMBL" id="RMA81148.1"/>
    </source>
</evidence>
<dbReference type="GO" id="GO:0006178">
    <property type="term" value="P:guanine salvage"/>
    <property type="evidence" value="ECO:0007669"/>
    <property type="project" value="TreeGrafter"/>
</dbReference>
<dbReference type="SUPFAM" id="SSF53271">
    <property type="entry name" value="PRTase-like"/>
    <property type="match status" value="1"/>
</dbReference>
<dbReference type="InterPro" id="IPR000836">
    <property type="entry name" value="PRTase_dom"/>
</dbReference>
<dbReference type="OrthoDB" id="9802824at2"/>
<evidence type="ECO:0000256" key="1">
    <source>
        <dbReference type="ARBA" id="ARBA00048811"/>
    </source>
</evidence>
<keyword evidence="4" id="KW-0808">Transferase</keyword>
<keyword evidence="4" id="KW-0328">Glycosyltransferase</keyword>
<keyword evidence="5" id="KW-1185">Reference proteome</keyword>
<feature type="domain" description="Phosphoribosyltransferase" evidence="3">
    <location>
        <begin position="15"/>
        <end position="165"/>
    </location>
</feature>
<evidence type="ECO:0000256" key="2">
    <source>
        <dbReference type="ARBA" id="ARBA00049402"/>
    </source>
</evidence>
<reference evidence="4 5" key="1">
    <citation type="submission" date="2018-10" db="EMBL/GenBank/DDBJ databases">
        <title>Genomic Encyclopedia of Type Strains, Phase IV (KMG-IV): sequencing the most valuable type-strain genomes for metagenomic binning, comparative biology and taxonomic classification.</title>
        <authorList>
            <person name="Goeker M."/>
        </authorList>
    </citation>
    <scope>NUCLEOTIDE SEQUENCE [LARGE SCALE GENOMIC DNA]</scope>
    <source>
        <strain evidence="4 5">DSM 25080</strain>
    </source>
</reference>
<dbReference type="GO" id="GO:0032263">
    <property type="term" value="P:GMP salvage"/>
    <property type="evidence" value="ECO:0007669"/>
    <property type="project" value="TreeGrafter"/>
</dbReference>
<dbReference type="GO" id="GO:0004422">
    <property type="term" value="F:hypoxanthine phosphoribosyltransferase activity"/>
    <property type="evidence" value="ECO:0007669"/>
    <property type="project" value="TreeGrafter"/>
</dbReference>
<dbReference type="GO" id="GO:0032264">
    <property type="term" value="P:IMP salvage"/>
    <property type="evidence" value="ECO:0007669"/>
    <property type="project" value="TreeGrafter"/>
</dbReference>
<dbReference type="Gene3D" id="3.40.50.2020">
    <property type="match status" value="1"/>
</dbReference>
<accession>A0A3M0AEG1</accession>